<organism evidence="2 3">
    <name type="scientific">Panicum hallii var. hallii</name>
    <dbReference type="NCBI Taxonomy" id="1504633"/>
    <lineage>
        <taxon>Eukaryota</taxon>
        <taxon>Viridiplantae</taxon>
        <taxon>Streptophyta</taxon>
        <taxon>Embryophyta</taxon>
        <taxon>Tracheophyta</taxon>
        <taxon>Spermatophyta</taxon>
        <taxon>Magnoliopsida</taxon>
        <taxon>Liliopsida</taxon>
        <taxon>Poales</taxon>
        <taxon>Poaceae</taxon>
        <taxon>PACMAD clade</taxon>
        <taxon>Panicoideae</taxon>
        <taxon>Panicodae</taxon>
        <taxon>Paniceae</taxon>
        <taxon>Panicinae</taxon>
        <taxon>Panicum</taxon>
        <taxon>Panicum sect. Panicum</taxon>
    </lineage>
</organism>
<feature type="compositionally biased region" description="Low complexity" evidence="1">
    <location>
        <begin position="1"/>
        <end position="31"/>
    </location>
</feature>
<feature type="compositionally biased region" description="Low complexity" evidence="1">
    <location>
        <begin position="86"/>
        <end position="110"/>
    </location>
</feature>
<name>A0A2T7EX39_9POAL</name>
<gene>
    <name evidence="2" type="ORF">GQ55_2G389500</name>
</gene>
<dbReference type="Proteomes" id="UP000244336">
    <property type="component" value="Chromosome 2"/>
</dbReference>
<accession>A0A2T7EX39</accession>
<feature type="region of interest" description="Disordered" evidence="1">
    <location>
        <begin position="1"/>
        <end position="110"/>
    </location>
</feature>
<protein>
    <submittedName>
        <fullName evidence="2">Uncharacterized protein</fullName>
    </submittedName>
</protein>
<evidence type="ECO:0000256" key="1">
    <source>
        <dbReference type="SAM" id="MobiDB-lite"/>
    </source>
</evidence>
<feature type="compositionally biased region" description="Basic residues" evidence="1">
    <location>
        <begin position="32"/>
        <end position="56"/>
    </location>
</feature>
<dbReference type="AlphaFoldDB" id="A0A2T7EX39"/>
<sequence length="168" mass="18700">MTTRWRPATPSTPATGTSPAPATAAPTSATKARTRSAAKKRRRRRHLFLRRRRRQRPPIAPPLLVASGRQPLDRPRSGLAGVLPASWRRSTGPSSSVSGPTSHDSRAPAPASCAAGAFKFRRLGSQRALQGPSDRRRRHYVAERCRLVPRHRSHHAHVVKLWTFQHKQ</sequence>
<evidence type="ECO:0000313" key="2">
    <source>
        <dbReference type="EMBL" id="PUZ72379.1"/>
    </source>
</evidence>
<proteinExistence type="predicted"/>
<dbReference type="Gramene" id="PUZ72379">
    <property type="protein sequence ID" value="PUZ72379"/>
    <property type="gene ID" value="GQ55_2G389500"/>
</dbReference>
<dbReference type="EMBL" id="CM009750">
    <property type="protein sequence ID" value="PUZ72379.1"/>
    <property type="molecule type" value="Genomic_DNA"/>
</dbReference>
<keyword evidence="3" id="KW-1185">Reference proteome</keyword>
<reference evidence="2 3" key="1">
    <citation type="submission" date="2018-04" db="EMBL/GenBank/DDBJ databases">
        <title>WGS assembly of Panicum hallii var. hallii HAL2.</title>
        <authorList>
            <person name="Lovell J."/>
            <person name="Jenkins J."/>
            <person name="Lowry D."/>
            <person name="Mamidi S."/>
            <person name="Sreedasyam A."/>
            <person name="Weng X."/>
            <person name="Barry K."/>
            <person name="Bonette J."/>
            <person name="Campitelli B."/>
            <person name="Daum C."/>
            <person name="Gordon S."/>
            <person name="Gould B."/>
            <person name="Lipzen A."/>
            <person name="MacQueen A."/>
            <person name="Palacio-Mejia J."/>
            <person name="Plott C."/>
            <person name="Shakirov E."/>
            <person name="Shu S."/>
            <person name="Yoshinaga Y."/>
            <person name="Zane M."/>
            <person name="Rokhsar D."/>
            <person name="Grimwood J."/>
            <person name="Schmutz J."/>
            <person name="Juenger T."/>
        </authorList>
    </citation>
    <scope>NUCLEOTIDE SEQUENCE [LARGE SCALE GENOMIC DNA]</scope>
    <source>
        <strain evidence="3">cv. HAL2</strain>
    </source>
</reference>
<evidence type="ECO:0000313" key="3">
    <source>
        <dbReference type="Proteomes" id="UP000244336"/>
    </source>
</evidence>